<evidence type="ECO:0000313" key="2">
    <source>
        <dbReference type="Proteomes" id="UP001386955"/>
    </source>
</evidence>
<dbReference type="EMBL" id="JAYMYS010000002">
    <property type="protein sequence ID" value="KAK7407180.1"/>
    <property type="molecule type" value="Genomic_DNA"/>
</dbReference>
<proteinExistence type="predicted"/>
<accession>A0AAN9SYP3</accession>
<evidence type="ECO:0000313" key="1">
    <source>
        <dbReference type="EMBL" id="KAK7407180.1"/>
    </source>
</evidence>
<organism evidence="1 2">
    <name type="scientific">Psophocarpus tetragonolobus</name>
    <name type="common">Winged bean</name>
    <name type="synonym">Dolichos tetragonolobus</name>
    <dbReference type="NCBI Taxonomy" id="3891"/>
    <lineage>
        <taxon>Eukaryota</taxon>
        <taxon>Viridiplantae</taxon>
        <taxon>Streptophyta</taxon>
        <taxon>Embryophyta</taxon>
        <taxon>Tracheophyta</taxon>
        <taxon>Spermatophyta</taxon>
        <taxon>Magnoliopsida</taxon>
        <taxon>eudicotyledons</taxon>
        <taxon>Gunneridae</taxon>
        <taxon>Pentapetalae</taxon>
        <taxon>rosids</taxon>
        <taxon>fabids</taxon>
        <taxon>Fabales</taxon>
        <taxon>Fabaceae</taxon>
        <taxon>Papilionoideae</taxon>
        <taxon>50 kb inversion clade</taxon>
        <taxon>NPAAA clade</taxon>
        <taxon>indigoferoid/millettioid clade</taxon>
        <taxon>Phaseoleae</taxon>
        <taxon>Psophocarpus</taxon>
    </lineage>
</organism>
<dbReference type="Proteomes" id="UP001386955">
    <property type="component" value="Unassembled WGS sequence"/>
</dbReference>
<comment type="caution">
    <text evidence="1">The sequence shown here is derived from an EMBL/GenBank/DDBJ whole genome shotgun (WGS) entry which is preliminary data.</text>
</comment>
<name>A0AAN9SYP3_PSOTE</name>
<sequence length="100" mass="11591">MARLDHCSVMPEAPPLWNAKPTSSQVMSDNRLLSKEDQGVFEAREVVAKLRATEDELKKDNSMISLLLEEYTRRYWGTDGYCKGYHETFIFWNGMLSDIK</sequence>
<gene>
    <name evidence="1" type="ORF">VNO78_08880</name>
</gene>
<dbReference type="AlphaFoldDB" id="A0AAN9SYP3"/>
<keyword evidence="2" id="KW-1185">Reference proteome</keyword>
<protein>
    <submittedName>
        <fullName evidence="1">Uncharacterized protein</fullName>
    </submittedName>
</protein>
<reference evidence="1 2" key="1">
    <citation type="submission" date="2024-01" db="EMBL/GenBank/DDBJ databases">
        <title>The genomes of 5 underutilized Papilionoideae crops provide insights into root nodulation and disease resistanc.</title>
        <authorList>
            <person name="Jiang F."/>
        </authorList>
    </citation>
    <scope>NUCLEOTIDE SEQUENCE [LARGE SCALE GENOMIC DNA]</scope>
    <source>
        <strain evidence="1">DUOXIRENSHENG_FW03</strain>
        <tissue evidence="1">Leaves</tissue>
    </source>
</reference>